<dbReference type="Pfam" id="PF00535">
    <property type="entry name" value="Glycos_transf_2"/>
    <property type="match status" value="1"/>
</dbReference>
<evidence type="ECO:0000259" key="1">
    <source>
        <dbReference type="Pfam" id="PF00535"/>
    </source>
</evidence>
<dbReference type="RefSeq" id="WP_165010784.1">
    <property type="nucleotide sequence ID" value="NZ_CP064954.1"/>
</dbReference>
<dbReference type="EMBL" id="CP064954">
    <property type="protein sequence ID" value="QPK78595.1"/>
    <property type="molecule type" value="Genomic_DNA"/>
</dbReference>
<evidence type="ECO:0000313" key="3">
    <source>
        <dbReference type="Proteomes" id="UP000594681"/>
    </source>
</evidence>
<keyword evidence="2" id="KW-0808">Transferase</keyword>
<feature type="domain" description="Glycosyltransferase 2-like" evidence="1">
    <location>
        <begin position="7"/>
        <end position="162"/>
    </location>
</feature>
<dbReference type="InterPro" id="IPR029044">
    <property type="entry name" value="Nucleotide-diphossugar_trans"/>
</dbReference>
<dbReference type="KEGG" id="cliz:G7Y31_08535"/>
<dbReference type="PANTHER" id="PTHR43685:SF2">
    <property type="entry name" value="GLYCOSYLTRANSFERASE 2-LIKE DOMAIN-CONTAINING PROTEIN"/>
    <property type="match status" value="1"/>
</dbReference>
<dbReference type="SUPFAM" id="SSF53448">
    <property type="entry name" value="Nucleotide-diphospho-sugar transferases"/>
    <property type="match status" value="1"/>
</dbReference>
<gene>
    <name evidence="2" type="ORF">G7Y31_08535</name>
</gene>
<accession>A0A7T0KE50</accession>
<evidence type="ECO:0000313" key="2">
    <source>
        <dbReference type="EMBL" id="QPK78595.1"/>
    </source>
</evidence>
<dbReference type="Gene3D" id="3.90.550.10">
    <property type="entry name" value="Spore Coat Polysaccharide Biosynthesis Protein SpsA, Chain A"/>
    <property type="match status" value="1"/>
</dbReference>
<dbReference type="Proteomes" id="UP000594681">
    <property type="component" value="Chromosome"/>
</dbReference>
<organism evidence="2 3">
    <name type="scientific">Corynebacterium lizhenjunii</name>
    <dbReference type="NCBI Taxonomy" id="2709394"/>
    <lineage>
        <taxon>Bacteria</taxon>
        <taxon>Bacillati</taxon>
        <taxon>Actinomycetota</taxon>
        <taxon>Actinomycetes</taxon>
        <taxon>Mycobacteriales</taxon>
        <taxon>Corynebacteriaceae</taxon>
        <taxon>Corynebacterium</taxon>
    </lineage>
</organism>
<name>A0A7T0KE50_9CORY</name>
<keyword evidence="3" id="KW-1185">Reference proteome</keyword>
<reference evidence="2 3" key="1">
    <citation type="submission" date="2020-11" db="EMBL/GenBank/DDBJ databases">
        <title>Corynebacterium sp. ZJ-599.</title>
        <authorList>
            <person name="Zhou J."/>
        </authorList>
    </citation>
    <scope>NUCLEOTIDE SEQUENCE [LARGE SCALE GENOMIC DNA]</scope>
    <source>
        <strain evidence="2 3">ZJ-599</strain>
    </source>
</reference>
<dbReference type="GO" id="GO:0016740">
    <property type="term" value="F:transferase activity"/>
    <property type="evidence" value="ECO:0007669"/>
    <property type="project" value="UniProtKB-KW"/>
</dbReference>
<dbReference type="AlphaFoldDB" id="A0A7T0KE50"/>
<dbReference type="InterPro" id="IPR001173">
    <property type="entry name" value="Glyco_trans_2-like"/>
</dbReference>
<protein>
    <submittedName>
        <fullName evidence="2">Glycosyltransferase family 2 protein</fullName>
    </submittedName>
</protein>
<dbReference type="CDD" id="cd00761">
    <property type="entry name" value="Glyco_tranf_GTA_type"/>
    <property type="match status" value="1"/>
</dbReference>
<dbReference type="PANTHER" id="PTHR43685">
    <property type="entry name" value="GLYCOSYLTRANSFERASE"/>
    <property type="match status" value="1"/>
</dbReference>
<sequence length="692" mass="77113">MTAGIDVIVPTLGDRSRLRRLLISLERQSLAKQRFTVIVVLNGQAVKERESIANLLEEFPSLSLSFFASQRPSASRARNIGIAMGKRQFITFVDDDDELEPKFLETLLDVVEEDVIGVAHMIDIDRGRETRSTLSTRLLGVRGQDSPATALPWLFGFNACKAVSRTVLGGHLFDECLKSGEDVAFWGRILAKPGLSVRVANQVKDSRYQRHLTPDSVSRRAGGYEFNVVERLDCIASLEHVLHDTGAEPAAQAVASLIRAQAGFVARYVENHQEERQSIAVEVARRKLETFPWSDVPSPPVQRLTVSYCFPPAADAAAAVLAKRMWRSQTVTDVICNDMSEVRSSDASLNWLVEPWLGNVEVLKAPNYFSDWAAIAQFAAEALKIAARDHRTRHYRELHTRALWSASHVAGCLIKRKLPHVEWTAEFSDPLSTDSQGELRTGTRATGRVSRELKRAIRDSFLNDHIGGLDGLTHFELTELATYALADQLVFTNKNQMEVMLSRVPQQCREQLNRKSTIAQQPVLERQWYELAGPGIEPGQQLPPGRSRPVRLGYFGSFYANRGIGDIVAAMSEALGEVTANFQLHVYSAQRLPDDLPDFVVPHSPLAFLDYLQELDQCDVLLVLDTNSSGAYPQNPFLPSKFSDYRGSRARIWAIVEKGSPLDAANVHYKSDISSRQSVSAELKRVLSDLGR</sequence>
<dbReference type="InterPro" id="IPR050834">
    <property type="entry name" value="Glycosyltransf_2"/>
</dbReference>
<proteinExistence type="predicted"/>